<keyword evidence="1" id="KW-0732">Signal</keyword>
<gene>
    <name evidence="2" type="ORF">HIM_08247</name>
</gene>
<proteinExistence type="predicted"/>
<keyword evidence="3" id="KW-1185">Reference proteome</keyword>
<dbReference type="EMBL" id="KQ030548">
    <property type="protein sequence ID" value="KJZ72321.1"/>
    <property type="molecule type" value="Genomic_DNA"/>
</dbReference>
<feature type="signal peptide" evidence="1">
    <location>
        <begin position="1"/>
        <end position="24"/>
    </location>
</feature>
<protein>
    <recommendedName>
        <fullName evidence="4">Extracellular membrane protein CFEM domain-containing protein</fullName>
    </recommendedName>
</protein>
<organism evidence="2 3">
    <name type="scientific">Hirsutella minnesotensis 3608</name>
    <dbReference type="NCBI Taxonomy" id="1043627"/>
    <lineage>
        <taxon>Eukaryota</taxon>
        <taxon>Fungi</taxon>
        <taxon>Dikarya</taxon>
        <taxon>Ascomycota</taxon>
        <taxon>Pezizomycotina</taxon>
        <taxon>Sordariomycetes</taxon>
        <taxon>Hypocreomycetidae</taxon>
        <taxon>Hypocreales</taxon>
        <taxon>Ophiocordycipitaceae</taxon>
        <taxon>Hirsutella</taxon>
    </lineage>
</organism>
<dbReference type="Proteomes" id="UP000054481">
    <property type="component" value="Unassembled WGS sequence"/>
</dbReference>
<sequence length="214" mass="23814">MQLLHPPSIITGFVYGLLILNAGAIRIQETTGLVCDGINSSEACDSGNENIARAIDAENDKRSPSTTNDILPRAPQQKPLVNCDLLLSKPAVQCTGLKKRTCNLLTWLYAGCTKARECADKTGVEAKKCCDNRDVLPFGGGTYYTGYMRACAPQYDLKRLDRPVFTRMECPKLESFTCEYWMGRHYCDLRDWERAVGLRTYSSPTETIGINAEL</sequence>
<accession>A0A0F7ZHA9</accession>
<feature type="chain" id="PRO_5002525713" description="Extracellular membrane protein CFEM domain-containing protein" evidence="1">
    <location>
        <begin position="25"/>
        <end position="214"/>
    </location>
</feature>
<dbReference type="AlphaFoldDB" id="A0A0F7ZHA9"/>
<evidence type="ECO:0008006" key="4">
    <source>
        <dbReference type="Google" id="ProtNLM"/>
    </source>
</evidence>
<evidence type="ECO:0000313" key="3">
    <source>
        <dbReference type="Proteomes" id="UP000054481"/>
    </source>
</evidence>
<dbReference type="OrthoDB" id="4927914at2759"/>
<name>A0A0F7ZHA9_9HYPO</name>
<evidence type="ECO:0000313" key="2">
    <source>
        <dbReference type="EMBL" id="KJZ72321.1"/>
    </source>
</evidence>
<reference evidence="2 3" key="1">
    <citation type="journal article" date="2014" name="Genome Biol. Evol.">
        <title>Comparative genomics and transcriptomics analyses reveal divergent lifestyle features of nematode endoparasitic fungus Hirsutella minnesotensis.</title>
        <authorList>
            <person name="Lai Y."/>
            <person name="Liu K."/>
            <person name="Zhang X."/>
            <person name="Zhang X."/>
            <person name="Li K."/>
            <person name="Wang N."/>
            <person name="Shu C."/>
            <person name="Wu Y."/>
            <person name="Wang C."/>
            <person name="Bushley K.E."/>
            <person name="Xiang M."/>
            <person name="Liu X."/>
        </authorList>
    </citation>
    <scope>NUCLEOTIDE SEQUENCE [LARGE SCALE GENOMIC DNA]</scope>
    <source>
        <strain evidence="2 3">3608</strain>
    </source>
</reference>
<evidence type="ECO:0000256" key="1">
    <source>
        <dbReference type="SAM" id="SignalP"/>
    </source>
</evidence>